<dbReference type="Pfam" id="PF14065">
    <property type="entry name" value="Pvc16_N"/>
    <property type="match status" value="1"/>
</dbReference>
<feature type="domain" description="Pvc16 N-terminal" evidence="1">
    <location>
        <begin position="5"/>
        <end position="183"/>
    </location>
</feature>
<dbReference type="EMBL" id="BAAASJ010000020">
    <property type="protein sequence ID" value="GAA2628218.1"/>
    <property type="molecule type" value="Genomic_DNA"/>
</dbReference>
<dbReference type="InterPro" id="IPR025351">
    <property type="entry name" value="Pvc16_N"/>
</dbReference>
<name>A0ABP6CUV8_9ACTN</name>
<dbReference type="Proteomes" id="UP001500151">
    <property type="component" value="Unassembled WGS sequence"/>
</dbReference>
<keyword evidence="3" id="KW-1185">Reference proteome</keyword>
<dbReference type="RefSeq" id="WP_344388788.1">
    <property type="nucleotide sequence ID" value="NZ_BAAASJ010000020.1"/>
</dbReference>
<organism evidence="2 3">
    <name type="scientific">Streptomyces vastus</name>
    <dbReference type="NCBI Taxonomy" id="285451"/>
    <lineage>
        <taxon>Bacteria</taxon>
        <taxon>Bacillati</taxon>
        <taxon>Actinomycetota</taxon>
        <taxon>Actinomycetes</taxon>
        <taxon>Kitasatosporales</taxon>
        <taxon>Streptomycetaceae</taxon>
        <taxon>Streptomyces</taxon>
    </lineage>
</organism>
<evidence type="ECO:0000259" key="1">
    <source>
        <dbReference type="Pfam" id="PF14065"/>
    </source>
</evidence>
<reference evidence="3" key="1">
    <citation type="journal article" date="2019" name="Int. J. Syst. Evol. Microbiol.">
        <title>The Global Catalogue of Microorganisms (GCM) 10K type strain sequencing project: providing services to taxonomists for standard genome sequencing and annotation.</title>
        <authorList>
            <consortium name="The Broad Institute Genomics Platform"/>
            <consortium name="The Broad Institute Genome Sequencing Center for Infectious Disease"/>
            <person name="Wu L."/>
            <person name="Ma J."/>
        </authorList>
    </citation>
    <scope>NUCLEOTIDE SEQUENCE [LARGE SCALE GENOMIC DNA]</scope>
    <source>
        <strain evidence="3">JCM 4524</strain>
    </source>
</reference>
<evidence type="ECO:0000313" key="3">
    <source>
        <dbReference type="Proteomes" id="UP001500151"/>
    </source>
</evidence>
<gene>
    <name evidence="2" type="ORF">GCM10010307_17900</name>
</gene>
<protein>
    <submittedName>
        <fullName evidence="2">DUF4255 domain-containing protein</fullName>
    </submittedName>
</protein>
<proteinExistence type="predicted"/>
<evidence type="ECO:0000313" key="2">
    <source>
        <dbReference type="EMBL" id="GAA2628218.1"/>
    </source>
</evidence>
<accession>A0ABP6CUV8</accession>
<comment type="caution">
    <text evidence="2">The sequence shown here is derived from an EMBL/GenBank/DDBJ whole genome shotgun (WGS) entry which is preliminary data.</text>
</comment>
<sequence>MFQDLDATLAALVESEMPLSGITVSFATPDDQFPPSGVTLPAVAFFLYDVRENHELRTNQWENTRQESGMITRKRAPARVLCSYLVTAWPNESAPNPAQDEHRLLGAVMRLLLRHREIPERYLRGELTGLKPRLPARITAESQLQGIGEFWQAMGGRPKATLHFSVTLSVDVFESAEVGPEVTETVVRVGLGVDHES</sequence>